<organism evidence="2 3">
    <name type="scientific">Shingleback nidovirus 1</name>
    <dbReference type="NCBI Taxonomy" id="1912590"/>
    <lineage>
        <taxon>Viruses</taxon>
        <taxon>Riboviria</taxon>
        <taxon>Orthornavirae</taxon>
        <taxon>Pisuviricota</taxon>
        <taxon>Pisoniviricetes</taxon>
        <taxon>Nidovirales</taxon>
        <taxon>Tornidovirineae</taxon>
        <taxon>Tobaniviridae</taxon>
        <taxon>Serpentovirinae</taxon>
        <taxon>Pregotovirus</taxon>
        <taxon>Tilitovirus</taxon>
        <taxon>Pregotovirus tiliquae</taxon>
    </lineage>
</organism>
<feature type="transmembrane region" description="Helical" evidence="1">
    <location>
        <begin position="45"/>
        <end position="65"/>
    </location>
</feature>
<feature type="transmembrane region" description="Helical" evidence="1">
    <location>
        <begin position="108"/>
        <end position="136"/>
    </location>
</feature>
<sequence>MSTAVDGGHKGFAHSIVDTIIGYSSKPSDYLKAKIASYLSTQDTLVALAFFLVVVFLFDILCMLWPRARSFIFTRQIAKAIGLVKLLFFLIIFYQLDSGADRTLTHKIAFSLFIIITIALILFVLWRGAICVMMFVRYKNIKIAIASPRAIIMDGSVYPVDCFEPVIVVTREIHHGTEEVRFGEHCLFDVPKNIAYRSILKAYDYTYHSTAKWGTMSAYIFKVDKTSDASL</sequence>
<keyword evidence="3" id="KW-1185">Reference proteome</keyword>
<dbReference type="EMBL" id="KX184715">
    <property type="protein sequence ID" value="AOZ57155.1"/>
    <property type="molecule type" value="Genomic_RNA"/>
</dbReference>
<keyword evidence="1" id="KW-1133">Transmembrane helix</keyword>
<dbReference type="Proteomes" id="UP000271381">
    <property type="component" value="Segment"/>
</dbReference>
<keyword evidence="1" id="KW-0812">Transmembrane</keyword>
<reference evidence="2 3" key="1">
    <citation type="journal article" date="2016" name="PLoS ONE">
        <title>Discovery and Partial Genomic Characterisation of a Novel Nidovirus Associated with Respiratory Disease in Wild Shingleback Lizards (Tiliqua rugosa).</title>
        <authorList>
            <person name="O'Dea M.A."/>
            <person name="Jackson B."/>
            <person name="Jackson C."/>
            <person name="Xavier P."/>
            <person name="Warren K."/>
        </authorList>
    </citation>
    <scope>NUCLEOTIDE SEQUENCE [LARGE SCALE GENOMIC DNA]</scope>
</reference>
<keyword evidence="1" id="KW-0472">Membrane</keyword>
<dbReference type="GeneID" id="40526479"/>
<dbReference type="RefSeq" id="YP_009666263.1">
    <property type="nucleotide sequence ID" value="NC_043474.1"/>
</dbReference>
<accession>A0A1I9RYW0</accession>
<feature type="transmembrane region" description="Helical" evidence="1">
    <location>
        <begin position="77"/>
        <end position="96"/>
    </location>
</feature>
<protein>
    <submittedName>
        <fullName evidence="2">Membrane protein</fullName>
    </submittedName>
</protein>
<name>A0A1I9RYW0_9NIDO</name>
<evidence type="ECO:0000313" key="3">
    <source>
        <dbReference type="Proteomes" id="UP000271381"/>
    </source>
</evidence>
<proteinExistence type="predicted"/>
<evidence type="ECO:0000313" key="2">
    <source>
        <dbReference type="EMBL" id="AOZ57155.1"/>
    </source>
</evidence>
<dbReference type="KEGG" id="vg:40526479"/>
<evidence type="ECO:0000256" key="1">
    <source>
        <dbReference type="SAM" id="Phobius"/>
    </source>
</evidence>